<organism evidence="8 9">
    <name type="scientific">Actinobacillus porcinus</name>
    <dbReference type="NCBI Taxonomy" id="51048"/>
    <lineage>
        <taxon>Bacteria</taxon>
        <taxon>Pseudomonadati</taxon>
        <taxon>Pseudomonadota</taxon>
        <taxon>Gammaproteobacteria</taxon>
        <taxon>Pasteurellales</taxon>
        <taxon>Pasteurellaceae</taxon>
        <taxon>Actinobacillus</taxon>
    </lineage>
</organism>
<dbReference type="PANTHER" id="PTHR30329">
    <property type="entry name" value="STATOR ELEMENT OF FLAGELLAR MOTOR COMPLEX"/>
    <property type="match status" value="1"/>
</dbReference>
<dbReference type="InterPro" id="IPR006664">
    <property type="entry name" value="OMP_bac"/>
</dbReference>
<comment type="caution">
    <text evidence="8">The sequence shown here is derived from an EMBL/GenBank/DDBJ whole genome shotgun (WGS) entry which is preliminary data.</text>
</comment>
<dbReference type="CDD" id="cd07185">
    <property type="entry name" value="OmpA_C-like"/>
    <property type="match status" value="1"/>
</dbReference>
<evidence type="ECO:0000256" key="5">
    <source>
        <dbReference type="PROSITE-ProRule" id="PRU00473"/>
    </source>
</evidence>
<evidence type="ECO:0000259" key="7">
    <source>
        <dbReference type="PROSITE" id="PS51123"/>
    </source>
</evidence>
<dbReference type="PRINTS" id="PR01021">
    <property type="entry name" value="OMPADOMAIN"/>
</dbReference>
<feature type="signal peptide" evidence="6">
    <location>
        <begin position="1"/>
        <end position="21"/>
    </location>
</feature>
<dbReference type="Gene3D" id="3.30.1330.60">
    <property type="entry name" value="OmpA-like domain"/>
    <property type="match status" value="1"/>
</dbReference>
<evidence type="ECO:0000256" key="3">
    <source>
        <dbReference type="ARBA" id="ARBA00023136"/>
    </source>
</evidence>
<dbReference type="GeneID" id="86156353"/>
<dbReference type="Pfam" id="PF00691">
    <property type="entry name" value="OmpA"/>
    <property type="match status" value="1"/>
</dbReference>
<dbReference type="PROSITE" id="PS51257">
    <property type="entry name" value="PROKAR_LIPOPROTEIN"/>
    <property type="match status" value="1"/>
</dbReference>
<comment type="subcellular location">
    <subcellularLocation>
        <location evidence="1">Cell outer membrane</location>
    </subcellularLocation>
</comment>
<dbReference type="InterPro" id="IPR050330">
    <property type="entry name" value="Bact_OuterMem_StrucFunc"/>
</dbReference>
<dbReference type="InterPro" id="IPR007450">
    <property type="entry name" value="BamE_dom"/>
</dbReference>
<gene>
    <name evidence="8" type="primary">plpD_2</name>
    <name evidence="8" type="ORF">SAMEA1410922_01987</name>
</gene>
<evidence type="ECO:0000256" key="1">
    <source>
        <dbReference type="ARBA" id="ARBA00004442"/>
    </source>
</evidence>
<proteinExistence type="predicted"/>
<dbReference type="Gene3D" id="3.30.1450.10">
    <property type="match status" value="1"/>
</dbReference>
<keyword evidence="3 5" id="KW-0472">Membrane</keyword>
<dbReference type="SUPFAM" id="SSF103088">
    <property type="entry name" value="OmpA-like"/>
    <property type="match status" value="1"/>
</dbReference>
<feature type="chain" id="PRO_5046408089" evidence="6">
    <location>
        <begin position="22"/>
        <end position="299"/>
    </location>
</feature>
<protein>
    <submittedName>
        <fullName evidence="8">Lipoprotein</fullName>
    </submittedName>
</protein>
<evidence type="ECO:0000256" key="4">
    <source>
        <dbReference type="ARBA" id="ARBA00023237"/>
    </source>
</evidence>
<evidence type="ECO:0000256" key="6">
    <source>
        <dbReference type="SAM" id="SignalP"/>
    </source>
</evidence>
<dbReference type="InterPro" id="IPR036737">
    <property type="entry name" value="OmpA-like_sf"/>
</dbReference>
<dbReference type="Pfam" id="PF04355">
    <property type="entry name" value="BamE"/>
    <property type="match status" value="1"/>
</dbReference>
<evidence type="ECO:0000313" key="8">
    <source>
        <dbReference type="EMBL" id="VTU09373.1"/>
    </source>
</evidence>
<keyword evidence="4" id="KW-0998">Cell outer membrane</keyword>
<dbReference type="PROSITE" id="PS51123">
    <property type="entry name" value="OMPA_2"/>
    <property type="match status" value="1"/>
</dbReference>
<evidence type="ECO:0000256" key="2">
    <source>
        <dbReference type="ARBA" id="ARBA00022729"/>
    </source>
</evidence>
<keyword evidence="2 6" id="KW-0732">Signal</keyword>
<accession>A0ABY6TNK6</accession>
<dbReference type="InterPro" id="IPR006665">
    <property type="entry name" value="OmpA-like"/>
</dbReference>
<sequence>MKMTLKLTALTLISAAITACGNLSQVSRDGTTDSPVFPNIEQSTFNHDGTQYGTWPNWDNVRMIERGMSKDQIRHLIGNPHFGEGLYGVREFDYVFNYREKGIHKICQYKVLFDDQMQAQTFLWYPNGCHSNHTFNMNTDLLFDFDQYELTAQGKQVIAELAQSLNTLSVKSIVIGGYTDRLGSVKYNLDLSKRRAESVKAELQHLGVNTDIKTIGFGKAHQVKHCDGYDQAAKDCLRPNRRVVVKTAASKTMNTQQAGTIGPAPLYDVNYPYSPNVTGNPYPTQLPYSAEPLMKRYEL</sequence>
<dbReference type="InterPro" id="IPR037873">
    <property type="entry name" value="BamE-like"/>
</dbReference>
<name>A0ABY6TNK6_9PAST</name>
<keyword evidence="9" id="KW-1185">Reference proteome</keyword>
<dbReference type="EMBL" id="CABFKI010000015">
    <property type="protein sequence ID" value="VTU09373.1"/>
    <property type="molecule type" value="Genomic_DNA"/>
</dbReference>
<dbReference type="PANTHER" id="PTHR30329:SF21">
    <property type="entry name" value="LIPOPROTEIN YIAD-RELATED"/>
    <property type="match status" value="1"/>
</dbReference>
<reference evidence="8 9" key="1">
    <citation type="submission" date="2019-05" db="EMBL/GenBank/DDBJ databases">
        <authorList>
            <consortium name="Pathogen Informatics"/>
        </authorList>
    </citation>
    <scope>NUCLEOTIDE SEQUENCE [LARGE SCALE GENOMIC DNA]</scope>
    <source>
        <strain evidence="8 9">NM319</strain>
    </source>
</reference>
<dbReference type="RefSeq" id="WP_135710979.1">
    <property type="nucleotide sequence ID" value="NZ_CABFKI010000015.1"/>
</dbReference>
<keyword evidence="8" id="KW-0449">Lipoprotein</keyword>
<evidence type="ECO:0000313" key="9">
    <source>
        <dbReference type="Proteomes" id="UP000308167"/>
    </source>
</evidence>
<dbReference type="Proteomes" id="UP000308167">
    <property type="component" value="Unassembled WGS sequence"/>
</dbReference>
<feature type="domain" description="OmpA-like" evidence="7">
    <location>
        <begin position="130"/>
        <end position="251"/>
    </location>
</feature>